<name>A0A0H5QC33_NEIMI</name>
<comment type="function">
    <text evidence="1">Part of the ABC transporter FtsEX involved in cellular division. Important for assembly or stability of the septal ring.</text>
</comment>
<evidence type="ECO:0000256" key="5">
    <source>
        <dbReference type="ARBA" id="ARBA00022475"/>
    </source>
</evidence>
<dbReference type="FunFam" id="3.40.50.300:FF:000056">
    <property type="entry name" value="Cell division ATP-binding protein FtsE"/>
    <property type="match status" value="1"/>
</dbReference>
<keyword evidence="10" id="KW-0029">Amino-acid transport</keyword>
<evidence type="ECO:0000256" key="6">
    <source>
        <dbReference type="ARBA" id="ARBA00022618"/>
    </source>
</evidence>
<evidence type="ECO:0000256" key="7">
    <source>
        <dbReference type="ARBA" id="ARBA00022741"/>
    </source>
</evidence>
<keyword evidence="8 13" id="KW-0067">ATP-binding</keyword>
<reference evidence="15 16" key="1">
    <citation type="submission" date="2014-11" db="EMBL/GenBank/DDBJ databases">
        <authorList>
            <person name="Diene M.Seydina."/>
        </authorList>
    </citation>
    <scope>NUCLEOTIDE SEQUENCE [LARGE SCALE GENOMIC DNA]</scope>
    <source>
        <strain evidence="15 16">Neisseria meningitidis CHUV</strain>
    </source>
</reference>
<evidence type="ECO:0000256" key="2">
    <source>
        <dbReference type="ARBA" id="ARBA00004202"/>
    </source>
</evidence>
<keyword evidence="5 13" id="KW-1003">Cell membrane</keyword>
<evidence type="ECO:0000256" key="11">
    <source>
        <dbReference type="ARBA" id="ARBA00023136"/>
    </source>
</evidence>
<dbReference type="GO" id="GO:0006865">
    <property type="term" value="P:amino acid transport"/>
    <property type="evidence" value="ECO:0007669"/>
    <property type="project" value="UniProtKB-KW"/>
</dbReference>
<dbReference type="GO" id="GO:0016887">
    <property type="term" value="F:ATP hydrolysis activity"/>
    <property type="evidence" value="ECO:0007669"/>
    <property type="project" value="InterPro"/>
</dbReference>
<evidence type="ECO:0000313" key="15">
    <source>
        <dbReference type="EMBL" id="CRY99534.1"/>
    </source>
</evidence>
<organism evidence="15 16">
    <name type="scientific">Neisseria meningitidis serogroup B</name>
    <dbReference type="NCBI Taxonomy" id="491"/>
    <lineage>
        <taxon>Bacteria</taxon>
        <taxon>Pseudomonadati</taxon>
        <taxon>Pseudomonadota</taxon>
        <taxon>Betaproteobacteria</taxon>
        <taxon>Neisseriales</taxon>
        <taxon>Neisseriaceae</taxon>
        <taxon>Neisseria</taxon>
    </lineage>
</organism>
<dbReference type="InterPro" id="IPR027417">
    <property type="entry name" value="P-loop_NTPase"/>
</dbReference>
<comment type="similarity">
    <text evidence="3 13">Belongs to the ABC transporter superfamily.</text>
</comment>
<dbReference type="PROSITE" id="PS50893">
    <property type="entry name" value="ABC_TRANSPORTER_2"/>
    <property type="match status" value="1"/>
</dbReference>
<dbReference type="Gene3D" id="3.40.50.300">
    <property type="entry name" value="P-loop containing nucleotide triphosphate hydrolases"/>
    <property type="match status" value="1"/>
</dbReference>
<evidence type="ECO:0000256" key="12">
    <source>
        <dbReference type="ARBA" id="ARBA00023306"/>
    </source>
</evidence>
<evidence type="ECO:0000256" key="10">
    <source>
        <dbReference type="ARBA" id="ARBA00022970"/>
    </source>
</evidence>
<accession>A0A0H5QC33</accession>
<dbReference type="GO" id="GO:0022857">
    <property type="term" value="F:transmembrane transporter activity"/>
    <property type="evidence" value="ECO:0007669"/>
    <property type="project" value="TreeGrafter"/>
</dbReference>
<keyword evidence="7 13" id="KW-0547">Nucleotide-binding</keyword>
<keyword evidence="11 13" id="KW-0472">Membrane</keyword>
<gene>
    <name evidence="13" type="primary">ftsE</name>
</gene>
<dbReference type="SMART" id="SM00382">
    <property type="entry name" value="AAA"/>
    <property type="match status" value="1"/>
</dbReference>
<dbReference type="GO" id="GO:0051301">
    <property type="term" value="P:cell division"/>
    <property type="evidence" value="ECO:0007669"/>
    <property type="project" value="UniProtKB-UniRule"/>
</dbReference>
<evidence type="ECO:0000256" key="1">
    <source>
        <dbReference type="ARBA" id="ARBA00002579"/>
    </source>
</evidence>
<evidence type="ECO:0000256" key="4">
    <source>
        <dbReference type="ARBA" id="ARBA00020019"/>
    </source>
</evidence>
<keyword evidence="12 13" id="KW-0131">Cell cycle</keyword>
<protein>
    <recommendedName>
        <fullName evidence="4 13">Cell division ATP-binding protein FtsE</fullName>
    </recommendedName>
</protein>
<dbReference type="PROSITE" id="PS00211">
    <property type="entry name" value="ABC_TRANSPORTER_1"/>
    <property type="match status" value="1"/>
</dbReference>
<dbReference type="Proteomes" id="UP000182715">
    <property type="component" value="Unassembled WGS sequence"/>
</dbReference>
<dbReference type="InterPro" id="IPR017871">
    <property type="entry name" value="ABC_transporter-like_CS"/>
</dbReference>
<dbReference type="InterPro" id="IPR003439">
    <property type="entry name" value="ABC_transporter-like_ATP-bd"/>
</dbReference>
<dbReference type="AlphaFoldDB" id="A0A0H5QC33"/>
<keyword evidence="9" id="KW-1278">Translocase</keyword>
<evidence type="ECO:0000256" key="9">
    <source>
        <dbReference type="ARBA" id="ARBA00022967"/>
    </source>
</evidence>
<dbReference type="GO" id="GO:0005886">
    <property type="term" value="C:plasma membrane"/>
    <property type="evidence" value="ECO:0007669"/>
    <property type="project" value="UniProtKB-SubCell"/>
</dbReference>
<evidence type="ECO:0000313" key="16">
    <source>
        <dbReference type="Proteomes" id="UP000182715"/>
    </source>
</evidence>
<comment type="subunit">
    <text evidence="13">Homodimer. Forms a membrane-associated complex with FtsX.</text>
</comment>
<evidence type="ECO:0000259" key="14">
    <source>
        <dbReference type="PROSITE" id="PS50893"/>
    </source>
</evidence>
<evidence type="ECO:0000256" key="8">
    <source>
        <dbReference type="ARBA" id="ARBA00022840"/>
    </source>
</evidence>
<dbReference type="InterPro" id="IPR003593">
    <property type="entry name" value="AAA+_ATPase"/>
</dbReference>
<keyword evidence="10" id="KW-0813">Transport</keyword>
<keyword evidence="6 13" id="KW-0132">Cell division</keyword>
<dbReference type="InterPro" id="IPR005286">
    <property type="entry name" value="Cell_div_FtsE"/>
</dbReference>
<dbReference type="PANTHER" id="PTHR24220">
    <property type="entry name" value="IMPORT ATP-BINDING PROTEIN"/>
    <property type="match status" value="1"/>
</dbReference>
<dbReference type="NCBIfam" id="TIGR02673">
    <property type="entry name" value="FtsE"/>
    <property type="match status" value="1"/>
</dbReference>
<evidence type="ECO:0000256" key="3">
    <source>
        <dbReference type="ARBA" id="ARBA00005417"/>
    </source>
</evidence>
<evidence type="ECO:0000256" key="13">
    <source>
        <dbReference type="RuleBase" id="RU365094"/>
    </source>
</evidence>
<dbReference type="SUPFAM" id="SSF52540">
    <property type="entry name" value="P-loop containing nucleoside triphosphate hydrolases"/>
    <property type="match status" value="1"/>
</dbReference>
<sequence>MPLNAGCRLNPLQTAFFPPDLHIRQTYPLSKNRRNLYNRHCLTYCSDGISLRTQPPETICRPFLTGPPMIRFEQVSKTYPGGFEALKNVSFQINKGEMIFIAGHSGSGKSTVLKLISGITKPSRGKILFNGQDLGTLSDNQIGFMRQHIGIVFQDHKILYDRNVLQNVILPLRIIGYPPRKAEERARIAIEKVGLKGRELDDPVTLSGGEQQRLCIARAVVHQPSLLIADEPSANLDRAYALDIMELFKTFHEAGTTVIVAAHDETLMADYGHRILRLSKGRLA</sequence>
<dbReference type="GO" id="GO:0005524">
    <property type="term" value="F:ATP binding"/>
    <property type="evidence" value="ECO:0007669"/>
    <property type="project" value="UniProtKB-UniRule"/>
</dbReference>
<feature type="domain" description="ABC transporter" evidence="14">
    <location>
        <begin position="70"/>
        <end position="284"/>
    </location>
</feature>
<dbReference type="Pfam" id="PF00005">
    <property type="entry name" value="ABC_tran"/>
    <property type="match status" value="1"/>
</dbReference>
<proteinExistence type="inferred from homology"/>
<dbReference type="InterPro" id="IPR015854">
    <property type="entry name" value="ABC_transpr_LolD-like"/>
</dbReference>
<comment type="subcellular location">
    <subcellularLocation>
        <location evidence="13">Cell inner membrane</location>
        <topology evidence="13">Peripheral membrane protein</topology>
        <orientation evidence="13">Cytoplasmic side</orientation>
    </subcellularLocation>
    <subcellularLocation>
        <location evidence="2">Cell membrane</location>
        <topology evidence="2">Peripheral membrane protein</topology>
    </subcellularLocation>
</comment>
<dbReference type="PANTHER" id="PTHR24220:SF470">
    <property type="entry name" value="CELL DIVISION ATP-BINDING PROTEIN FTSE"/>
    <property type="match status" value="1"/>
</dbReference>
<dbReference type="EMBL" id="CVTF01000074">
    <property type="protein sequence ID" value="CRY99534.1"/>
    <property type="molecule type" value="Genomic_DNA"/>
</dbReference>